<evidence type="ECO:0000313" key="3">
    <source>
        <dbReference type="Proteomes" id="UP000076532"/>
    </source>
</evidence>
<proteinExistence type="predicted"/>
<name>A0A166VKX0_9AGAM</name>
<sequence>MTENRLNALEQKLTAITTELTAITTELVQVKIKTNLAYHFVDAIFQSCLTKAAFFTVCWAQTTHMGKWVSPSDITLLDGLVGVIMRKNPTWVRNVANKVACEILDGKHQMVEPTQVQREWLDSFEEPNHANLPLHLRFIDHKKLANGDVKRKVTTGLLNDLEELYITNLHNQKFAAHQATAMELSKWITTLPKGEKQRFMAHLYDLVFGFQHDAVNEQSLKQQSEILTNSGSGESPYNIIGPETDVEEVDDGKV</sequence>
<keyword evidence="3" id="KW-1185">Reference proteome</keyword>
<feature type="region of interest" description="Disordered" evidence="1">
    <location>
        <begin position="227"/>
        <end position="254"/>
    </location>
</feature>
<reference evidence="2 3" key="1">
    <citation type="journal article" date="2016" name="Mol. Biol. Evol.">
        <title>Comparative Genomics of Early-Diverging Mushroom-Forming Fungi Provides Insights into the Origins of Lignocellulose Decay Capabilities.</title>
        <authorList>
            <person name="Nagy L.G."/>
            <person name="Riley R."/>
            <person name="Tritt A."/>
            <person name="Adam C."/>
            <person name="Daum C."/>
            <person name="Floudas D."/>
            <person name="Sun H."/>
            <person name="Yadav J.S."/>
            <person name="Pangilinan J."/>
            <person name="Larsson K.H."/>
            <person name="Matsuura K."/>
            <person name="Barry K."/>
            <person name="Labutti K."/>
            <person name="Kuo R."/>
            <person name="Ohm R.A."/>
            <person name="Bhattacharya S.S."/>
            <person name="Shirouzu T."/>
            <person name="Yoshinaga Y."/>
            <person name="Martin F.M."/>
            <person name="Grigoriev I.V."/>
            <person name="Hibbett D.S."/>
        </authorList>
    </citation>
    <scope>NUCLEOTIDE SEQUENCE [LARGE SCALE GENOMIC DNA]</scope>
    <source>
        <strain evidence="2 3">CBS 109695</strain>
    </source>
</reference>
<dbReference type="AlphaFoldDB" id="A0A166VKX0"/>
<evidence type="ECO:0000313" key="2">
    <source>
        <dbReference type="EMBL" id="KZP32836.1"/>
    </source>
</evidence>
<feature type="compositionally biased region" description="Acidic residues" evidence="1">
    <location>
        <begin position="244"/>
        <end position="254"/>
    </location>
</feature>
<protein>
    <submittedName>
        <fullName evidence="2">Uncharacterized protein</fullName>
    </submittedName>
</protein>
<dbReference type="EMBL" id="KV417484">
    <property type="protein sequence ID" value="KZP32836.1"/>
    <property type="molecule type" value="Genomic_DNA"/>
</dbReference>
<accession>A0A166VKX0</accession>
<organism evidence="2 3">
    <name type="scientific">Athelia psychrophila</name>
    <dbReference type="NCBI Taxonomy" id="1759441"/>
    <lineage>
        <taxon>Eukaryota</taxon>
        <taxon>Fungi</taxon>
        <taxon>Dikarya</taxon>
        <taxon>Basidiomycota</taxon>
        <taxon>Agaricomycotina</taxon>
        <taxon>Agaricomycetes</taxon>
        <taxon>Agaricomycetidae</taxon>
        <taxon>Atheliales</taxon>
        <taxon>Atheliaceae</taxon>
        <taxon>Athelia</taxon>
    </lineage>
</organism>
<dbReference type="Proteomes" id="UP000076532">
    <property type="component" value="Unassembled WGS sequence"/>
</dbReference>
<gene>
    <name evidence="2" type="ORF">FIBSPDRAFT_882164</name>
</gene>
<evidence type="ECO:0000256" key="1">
    <source>
        <dbReference type="SAM" id="MobiDB-lite"/>
    </source>
</evidence>